<dbReference type="AlphaFoldDB" id="A0A098S9B3"/>
<comment type="caution">
    <text evidence="2">The sequence shown here is derived from an EMBL/GenBank/DDBJ whole genome shotgun (WGS) entry which is preliminary data.</text>
</comment>
<evidence type="ECO:0000313" key="2">
    <source>
        <dbReference type="EMBL" id="KGE87682.1"/>
    </source>
</evidence>
<evidence type="ECO:0000259" key="1">
    <source>
        <dbReference type="Pfam" id="PF18962"/>
    </source>
</evidence>
<keyword evidence="3" id="KW-1185">Reference proteome</keyword>
<dbReference type="STRING" id="1524460.IX84_14205"/>
<organism evidence="2 3">
    <name type="scientific">Phaeodactylibacter xiamenensis</name>
    <dbReference type="NCBI Taxonomy" id="1524460"/>
    <lineage>
        <taxon>Bacteria</taxon>
        <taxon>Pseudomonadati</taxon>
        <taxon>Bacteroidota</taxon>
        <taxon>Saprospiria</taxon>
        <taxon>Saprospirales</taxon>
        <taxon>Haliscomenobacteraceae</taxon>
        <taxon>Phaeodactylibacter</taxon>
    </lineage>
</organism>
<gene>
    <name evidence="2" type="ORF">IX84_14205</name>
</gene>
<dbReference type="Pfam" id="PF18962">
    <property type="entry name" value="Por_Secre_tail"/>
    <property type="match status" value="1"/>
</dbReference>
<evidence type="ECO:0000313" key="3">
    <source>
        <dbReference type="Proteomes" id="UP000029736"/>
    </source>
</evidence>
<dbReference type="Proteomes" id="UP000029736">
    <property type="component" value="Unassembled WGS sequence"/>
</dbReference>
<protein>
    <recommendedName>
        <fullName evidence="1">Secretion system C-terminal sorting domain-containing protein</fullName>
    </recommendedName>
</protein>
<dbReference type="InterPro" id="IPR026444">
    <property type="entry name" value="Secre_tail"/>
</dbReference>
<dbReference type="NCBIfam" id="TIGR04183">
    <property type="entry name" value="Por_Secre_tail"/>
    <property type="match status" value="1"/>
</dbReference>
<dbReference type="EMBL" id="JPOS01000034">
    <property type="protein sequence ID" value="KGE87682.1"/>
    <property type="molecule type" value="Genomic_DNA"/>
</dbReference>
<proteinExistence type="predicted"/>
<reference evidence="2 3" key="1">
    <citation type="journal article" date="2014" name="Int. J. Syst. Evol. Microbiol.">
        <title>Phaeodactylibacter xiamenensis gen. nov., sp. nov., a member of the family Saprospiraceae isolated from the marine alga Phaeodactylum tricornutum.</title>
        <authorList>
            <person name="Chen Z.Jr."/>
            <person name="Lei X."/>
            <person name="Lai Q."/>
            <person name="Li Y."/>
            <person name="Zhang B."/>
            <person name="Zhang J."/>
            <person name="Zhang H."/>
            <person name="Yang L."/>
            <person name="Zheng W."/>
            <person name="Tian Y."/>
            <person name="Yu Z."/>
            <person name="Xu H.Jr."/>
            <person name="Zheng T."/>
        </authorList>
    </citation>
    <scope>NUCLEOTIDE SEQUENCE [LARGE SCALE GENOMIC DNA]</scope>
    <source>
        <strain evidence="2 3">KD52</strain>
    </source>
</reference>
<sequence>MLIGAQEFWAGGYTESLDTIVNGRMLIKAMPDTVVFEPFDSPVQFESTMAGVFDEAGEVLFYTNGCHLYGQNHHILIGGENLNPGPIHDLVCDDYGYIAPKGATIVNFRTHPHLYYVLHLGVQDDISHSISYGPLYLTQVEHDASSGELTVLSANEILLDGEVDPFDMIRHGNGNDWWLITNDFGTSSYHKILLTPDGVQQHEVQEIGYAFPFPPCRGQRSLSASPSGERLVRYGSKCGAQFLTFDRCSGDLEEAGFSPLPYNVVGGGGSVFSDDSEYVYLTYWHQIMKVTFSDPPDTLRHAYRPPLNIGASFIHAYRAPHGTLFIAPHASEPYLHTIPANDDHPDTAMVALEGLPLPYRMQRTIPHYPNTALGDWQDAPCDTLLTSTKETAPGPQHDLLKLYPNPAHQYITLDIALEGEKTVTLVNGVGQVIQEQTVRTDHLRLPLAGFPPGLYFMVLSQNGVSLDVERFIRQ</sequence>
<name>A0A098S9B3_9BACT</name>
<accession>A0A098S9B3</accession>
<feature type="domain" description="Secretion system C-terminal sorting" evidence="1">
    <location>
        <begin position="402"/>
        <end position="463"/>
    </location>
</feature>